<sequence>MPEVPTRADSEEEKLDLPDVPTKKPVAPYAAGDDADSEIASAETSLSLSTHTHTHTDTSGVLDGPQQWAAPLSHVHIQTNPVSRHDRKPEGLTPLAPRVLHSHGSNSRPVVKLEQPQPADLTRRGC</sequence>
<feature type="region of interest" description="Disordered" evidence="1">
    <location>
        <begin position="80"/>
        <end position="126"/>
    </location>
</feature>
<proteinExistence type="predicted"/>
<comment type="caution">
    <text evidence="2">The sequence shown here is derived from an EMBL/GenBank/DDBJ whole genome shotgun (WGS) entry which is preliminary data.</text>
</comment>
<dbReference type="Proteomes" id="UP001396334">
    <property type="component" value="Unassembled WGS sequence"/>
</dbReference>
<name>A0ABR2RF30_9ROSI</name>
<evidence type="ECO:0000256" key="1">
    <source>
        <dbReference type="SAM" id="MobiDB-lite"/>
    </source>
</evidence>
<protein>
    <submittedName>
        <fullName evidence="2">Uncharacterized protein</fullName>
    </submittedName>
</protein>
<dbReference type="EMBL" id="JBBPBN010000023">
    <property type="protein sequence ID" value="KAK9011423.1"/>
    <property type="molecule type" value="Genomic_DNA"/>
</dbReference>
<gene>
    <name evidence="2" type="ORF">V6N11_044274</name>
</gene>
<feature type="compositionally biased region" description="Low complexity" evidence="1">
    <location>
        <begin position="38"/>
        <end position="51"/>
    </location>
</feature>
<evidence type="ECO:0000313" key="3">
    <source>
        <dbReference type="Proteomes" id="UP001396334"/>
    </source>
</evidence>
<reference evidence="2 3" key="1">
    <citation type="journal article" date="2024" name="G3 (Bethesda)">
        <title>Genome assembly of Hibiscus sabdariffa L. provides insights into metabolisms of medicinal natural products.</title>
        <authorList>
            <person name="Kim T."/>
        </authorList>
    </citation>
    <scope>NUCLEOTIDE SEQUENCE [LARGE SCALE GENOMIC DNA]</scope>
    <source>
        <strain evidence="2">TK-2024</strain>
        <tissue evidence="2">Old leaves</tissue>
    </source>
</reference>
<evidence type="ECO:0000313" key="2">
    <source>
        <dbReference type="EMBL" id="KAK9011423.1"/>
    </source>
</evidence>
<keyword evidence="3" id="KW-1185">Reference proteome</keyword>
<feature type="region of interest" description="Disordered" evidence="1">
    <location>
        <begin position="1"/>
        <end position="66"/>
    </location>
</feature>
<organism evidence="2 3">
    <name type="scientific">Hibiscus sabdariffa</name>
    <name type="common">roselle</name>
    <dbReference type="NCBI Taxonomy" id="183260"/>
    <lineage>
        <taxon>Eukaryota</taxon>
        <taxon>Viridiplantae</taxon>
        <taxon>Streptophyta</taxon>
        <taxon>Embryophyta</taxon>
        <taxon>Tracheophyta</taxon>
        <taxon>Spermatophyta</taxon>
        <taxon>Magnoliopsida</taxon>
        <taxon>eudicotyledons</taxon>
        <taxon>Gunneridae</taxon>
        <taxon>Pentapetalae</taxon>
        <taxon>rosids</taxon>
        <taxon>malvids</taxon>
        <taxon>Malvales</taxon>
        <taxon>Malvaceae</taxon>
        <taxon>Malvoideae</taxon>
        <taxon>Hibiscus</taxon>
    </lineage>
</organism>
<accession>A0ABR2RF30</accession>